<dbReference type="SUPFAM" id="SSF55874">
    <property type="entry name" value="ATPase domain of HSP90 chaperone/DNA topoisomerase II/histidine kinase"/>
    <property type="match status" value="1"/>
</dbReference>
<evidence type="ECO:0000313" key="5">
    <source>
        <dbReference type="EMBL" id="RHF77167.1"/>
    </source>
</evidence>
<proteinExistence type="predicted"/>
<feature type="coiled-coil region" evidence="1">
    <location>
        <begin position="228"/>
        <end position="272"/>
    </location>
</feature>
<keyword evidence="2" id="KW-0472">Membrane</keyword>
<dbReference type="RefSeq" id="WP_118237876.1">
    <property type="nucleotide sequence ID" value="NZ_QRHN01000017.1"/>
</dbReference>
<evidence type="ECO:0000313" key="7">
    <source>
        <dbReference type="Proteomes" id="UP000285666"/>
    </source>
</evidence>
<keyword evidence="2" id="KW-0812">Transmembrane</keyword>
<accession>A0A395XGR2</accession>
<dbReference type="InterPro" id="IPR032834">
    <property type="entry name" value="NatK-like_C"/>
</dbReference>
<dbReference type="Proteomes" id="UP000285666">
    <property type="component" value="Unassembled WGS sequence"/>
</dbReference>
<dbReference type="Gene3D" id="3.30.565.10">
    <property type="entry name" value="Histidine kinase-like ATPase, C-terminal domain"/>
    <property type="match status" value="1"/>
</dbReference>
<feature type="transmembrane region" description="Helical" evidence="2">
    <location>
        <begin position="125"/>
        <end position="144"/>
    </location>
</feature>
<reference evidence="6 7" key="1">
    <citation type="submission" date="2018-08" db="EMBL/GenBank/DDBJ databases">
        <title>A genome reference for cultivated species of the human gut microbiota.</title>
        <authorList>
            <person name="Zou Y."/>
            <person name="Xue W."/>
            <person name="Luo G."/>
        </authorList>
    </citation>
    <scope>NUCLEOTIDE SEQUENCE [LARGE SCALE GENOMIC DNA]</scope>
    <source>
        <strain evidence="4 6">AF12-11</strain>
        <strain evidence="5 7">AM23-7AC</strain>
    </source>
</reference>
<organism evidence="4 6">
    <name type="scientific">Dorea formicigenerans</name>
    <dbReference type="NCBI Taxonomy" id="39486"/>
    <lineage>
        <taxon>Bacteria</taxon>
        <taxon>Bacillati</taxon>
        <taxon>Bacillota</taxon>
        <taxon>Clostridia</taxon>
        <taxon>Lachnospirales</taxon>
        <taxon>Lachnospiraceae</taxon>
        <taxon>Dorea</taxon>
    </lineage>
</organism>
<feature type="transmembrane region" description="Helical" evidence="2">
    <location>
        <begin position="164"/>
        <end position="184"/>
    </location>
</feature>
<dbReference type="EMBL" id="QRHN01000017">
    <property type="protein sequence ID" value="RHF77167.1"/>
    <property type="molecule type" value="Genomic_DNA"/>
</dbReference>
<feature type="transmembrane region" description="Helical" evidence="2">
    <location>
        <begin position="88"/>
        <end position="113"/>
    </location>
</feature>
<feature type="transmembrane region" description="Helical" evidence="2">
    <location>
        <begin position="39"/>
        <end position="56"/>
    </location>
</feature>
<gene>
    <name evidence="5" type="ORF">DW658_12025</name>
    <name evidence="4" type="ORF">DWV67_16075</name>
</gene>
<evidence type="ECO:0000256" key="2">
    <source>
        <dbReference type="SAM" id="Phobius"/>
    </source>
</evidence>
<protein>
    <submittedName>
        <fullName evidence="4">GHKL domain-containing protein</fullName>
    </submittedName>
</protein>
<dbReference type="AlphaFoldDB" id="A0A395XGR2"/>
<evidence type="ECO:0000259" key="3">
    <source>
        <dbReference type="Pfam" id="PF14501"/>
    </source>
</evidence>
<feature type="transmembrane region" description="Helical" evidence="2">
    <location>
        <begin position="62"/>
        <end position="81"/>
    </location>
</feature>
<keyword evidence="2" id="KW-1133">Transmembrane helix</keyword>
<keyword evidence="1" id="KW-0175">Coiled coil</keyword>
<dbReference type="Pfam" id="PF14501">
    <property type="entry name" value="HATPase_c_5"/>
    <property type="match status" value="1"/>
</dbReference>
<dbReference type="PANTHER" id="PTHR40448:SF1">
    <property type="entry name" value="TWO-COMPONENT SENSOR HISTIDINE KINASE"/>
    <property type="match status" value="1"/>
</dbReference>
<dbReference type="PANTHER" id="PTHR40448">
    <property type="entry name" value="TWO-COMPONENT SENSOR HISTIDINE KINASE"/>
    <property type="match status" value="1"/>
</dbReference>
<feature type="transmembrane region" description="Helical" evidence="2">
    <location>
        <begin position="190"/>
        <end position="213"/>
    </location>
</feature>
<dbReference type="GO" id="GO:0042802">
    <property type="term" value="F:identical protein binding"/>
    <property type="evidence" value="ECO:0007669"/>
    <property type="project" value="TreeGrafter"/>
</dbReference>
<comment type="caution">
    <text evidence="4">The sequence shown here is derived from an EMBL/GenBank/DDBJ whole genome shotgun (WGS) entry which is preliminary data.</text>
</comment>
<name>A0A395XGR2_9FIRM</name>
<evidence type="ECO:0000313" key="6">
    <source>
        <dbReference type="Proteomes" id="UP000266376"/>
    </source>
</evidence>
<sequence length="438" mass="51210">MKTANYILGEFGSMFELYLTIEFITDCLEWKEEIKQRKVLKCVLFILLFMIAQGNGRFSNSQIIVVAIDLVLFMLYAACFLKERFQYRLLICILPFLIVSAINVMIVEMLSLIQAQAVGKLIIEMNFLFMIGFFASKVLFYLALKHIKFILKNSFRYLQTSQIIVISVLIIYTVVMEFCILYIVSKEDIVGTPVVLSVVISWGIIFLSIYMIYSIFNTARQNEELIRMNILKVENQEVGRQLRELKKSEQRIRKLEHDYKNHCLNMNELLKREHYQEVEHYLEKITDYYLVSEKIYIETQNSILDAVLNVKIFQAREKQMDMVCYVVGDLSEIDGMEMGSILFNLLDNAIEATRQNKKVEKKIICNINKEEGATEIFIKNSIDQSVLWKNSDLRTSKANKALHGIGQQIVRSLVEKMEGMIDFYEEDKMFCVHIYLPE</sequence>
<dbReference type="EMBL" id="QSAJ01000080">
    <property type="protein sequence ID" value="RGW46537.1"/>
    <property type="molecule type" value="Genomic_DNA"/>
</dbReference>
<feature type="domain" description="Sensor histidine kinase NatK-like C-terminal" evidence="3">
    <location>
        <begin position="338"/>
        <end position="437"/>
    </location>
</feature>
<evidence type="ECO:0000256" key="1">
    <source>
        <dbReference type="SAM" id="Coils"/>
    </source>
</evidence>
<dbReference type="InterPro" id="IPR036890">
    <property type="entry name" value="HATPase_C_sf"/>
</dbReference>
<evidence type="ECO:0000313" key="4">
    <source>
        <dbReference type="EMBL" id="RGW46537.1"/>
    </source>
</evidence>
<dbReference type="Proteomes" id="UP000266376">
    <property type="component" value="Unassembled WGS sequence"/>
</dbReference>